<keyword evidence="4" id="KW-0732">Signal</keyword>
<proteinExistence type="inferred from homology"/>
<gene>
    <name evidence="6" type="ORF">BN77_p230015</name>
</gene>
<evidence type="ECO:0000256" key="3">
    <source>
        <dbReference type="ARBA" id="ARBA00022448"/>
    </source>
</evidence>
<evidence type="ECO:0000256" key="4">
    <source>
        <dbReference type="ARBA" id="ARBA00022729"/>
    </source>
</evidence>
<evidence type="ECO:0000256" key="2">
    <source>
        <dbReference type="ARBA" id="ARBA00008520"/>
    </source>
</evidence>
<name>K0PU80_9HYPH</name>
<sequence length="365" mass="40477">MTGIGKRILEMSRTVAAVGMLVSITSALTLAPAIAHASGKLVLAFTGGEYEKTLRKTIFDRFTKETGIEVVFVSGSLGDRWGKAKAMTEGGQMDWDLIEVGSGDLYIPDRNALLLDVGQKCELVPKAFIEGAPGTCNRYGVLPGVGSTYLVANQEGFPNGVPSSWADFFDTKKFPGPRGLSNFGDPWRVLVGALLADGVPKDKLFPLDLDRSFHKLDQIKPEIVLWWKTGDQIQRAFREKEVVLAPMWGTRTNFLIKEGLPLKPIWNGATLNTAYWSIFKSAPNKDNAIKFLNWYFDHPDVEASSNKAQNAAPVTKQALAQFTPDEQKDLPTSEENMKGVVIPDYEWLAQHNNEITERWNSWLAQ</sequence>
<keyword evidence="7" id="KW-1185">Reference proteome</keyword>
<keyword evidence="5" id="KW-0574">Periplasm</keyword>
<reference evidence="6 7" key="1">
    <citation type="journal article" date="2013" name="Genome Announc.">
        <title>Draft Genome Sequence of Rhizobium mesoamericanum STM3625, a Nitrogen-Fixing Symbiont of Mimosa pudica Isolated in French Guiana (South America).</title>
        <authorList>
            <person name="Moulin L."/>
            <person name="Mornico D."/>
            <person name="Melkonian R."/>
            <person name="Klonowska A."/>
        </authorList>
    </citation>
    <scope>NUCLEOTIDE SEQUENCE [LARGE SCALE GENOMIC DNA]</scope>
    <source>
        <strain evidence="6 7">STM3625</strain>
    </source>
</reference>
<comment type="caution">
    <text evidence="6">The sequence shown here is derived from an EMBL/GenBank/DDBJ whole genome shotgun (WGS) entry which is preliminary data.</text>
</comment>
<dbReference type="PANTHER" id="PTHR30006:SF3">
    <property type="entry name" value="THIAMINE-BINDING PERIPLASMIC PROTEIN"/>
    <property type="match status" value="1"/>
</dbReference>
<accession>K0PU80</accession>
<dbReference type="HOGENOM" id="CLU_026974_8_0_5"/>
<dbReference type="GO" id="GO:0030976">
    <property type="term" value="F:thiamine pyrophosphate binding"/>
    <property type="evidence" value="ECO:0007669"/>
    <property type="project" value="TreeGrafter"/>
</dbReference>
<protein>
    <submittedName>
        <fullName evidence="6">Putative ABC transporter substrate-binding protein</fullName>
    </submittedName>
</protein>
<dbReference type="InterPro" id="IPR006059">
    <property type="entry name" value="SBP"/>
</dbReference>
<dbReference type="SUPFAM" id="SSF53850">
    <property type="entry name" value="Periplasmic binding protein-like II"/>
    <property type="match status" value="1"/>
</dbReference>
<evidence type="ECO:0000313" key="6">
    <source>
        <dbReference type="EMBL" id="CCM80271.1"/>
    </source>
</evidence>
<dbReference type="Proteomes" id="UP000009319">
    <property type="component" value="Unassembled WGS sequence"/>
</dbReference>
<dbReference type="STRING" id="1211777.BN77_p230015"/>
<dbReference type="GO" id="GO:0030975">
    <property type="term" value="F:thiamine binding"/>
    <property type="evidence" value="ECO:0007669"/>
    <property type="project" value="TreeGrafter"/>
</dbReference>
<dbReference type="Gene3D" id="3.40.190.10">
    <property type="entry name" value="Periplasmic binding protein-like II"/>
    <property type="match status" value="2"/>
</dbReference>
<dbReference type="Pfam" id="PF13416">
    <property type="entry name" value="SBP_bac_8"/>
    <property type="match status" value="1"/>
</dbReference>
<dbReference type="GO" id="GO:0015888">
    <property type="term" value="P:thiamine transport"/>
    <property type="evidence" value="ECO:0007669"/>
    <property type="project" value="TreeGrafter"/>
</dbReference>
<dbReference type="GO" id="GO:0030288">
    <property type="term" value="C:outer membrane-bounded periplasmic space"/>
    <property type="evidence" value="ECO:0007669"/>
    <property type="project" value="TreeGrafter"/>
</dbReference>
<organism evidence="6 7">
    <name type="scientific">Rhizobium mesoamericanum STM3625</name>
    <dbReference type="NCBI Taxonomy" id="1211777"/>
    <lineage>
        <taxon>Bacteria</taxon>
        <taxon>Pseudomonadati</taxon>
        <taxon>Pseudomonadota</taxon>
        <taxon>Alphaproteobacteria</taxon>
        <taxon>Hyphomicrobiales</taxon>
        <taxon>Rhizobiaceae</taxon>
        <taxon>Rhizobium/Agrobacterium group</taxon>
        <taxon>Rhizobium</taxon>
    </lineage>
</organism>
<dbReference type="EMBL" id="CANI01000086">
    <property type="protein sequence ID" value="CCM80271.1"/>
    <property type="molecule type" value="Genomic_DNA"/>
</dbReference>
<comment type="subcellular location">
    <subcellularLocation>
        <location evidence="1">Periplasm</location>
    </subcellularLocation>
</comment>
<evidence type="ECO:0000256" key="1">
    <source>
        <dbReference type="ARBA" id="ARBA00004418"/>
    </source>
</evidence>
<comment type="similarity">
    <text evidence="2">Belongs to the bacterial solute-binding protein 1 family.</text>
</comment>
<dbReference type="AlphaFoldDB" id="K0PU80"/>
<keyword evidence="3" id="KW-0813">Transport</keyword>
<evidence type="ECO:0000256" key="5">
    <source>
        <dbReference type="ARBA" id="ARBA00022764"/>
    </source>
</evidence>
<dbReference type="PANTHER" id="PTHR30006">
    <property type="entry name" value="THIAMINE-BINDING PERIPLASMIC PROTEIN-RELATED"/>
    <property type="match status" value="1"/>
</dbReference>
<evidence type="ECO:0000313" key="7">
    <source>
        <dbReference type="Proteomes" id="UP000009319"/>
    </source>
</evidence>
<dbReference type="eggNOG" id="COG0687">
    <property type="taxonomic scope" value="Bacteria"/>
</dbReference>